<reference evidence="4 6" key="1">
    <citation type="submission" date="2012-10" db="EMBL/GenBank/DDBJ databases">
        <title>Genome assembly of Amycolatopsis azurea DSM 43854.</title>
        <authorList>
            <person name="Khatri I."/>
            <person name="Kaur I."/>
            <person name="Subramanian S."/>
            <person name="Mayilraj S."/>
        </authorList>
    </citation>
    <scope>NUCLEOTIDE SEQUENCE [LARGE SCALE GENOMIC DNA]</scope>
    <source>
        <strain evidence="4 6">DSM 43854</strain>
    </source>
</reference>
<dbReference type="PROSITE" id="PS50005">
    <property type="entry name" value="TPR"/>
    <property type="match status" value="8"/>
</dbReference>
<feature type="repeat" description="TPR" evidence="3">
    <location>
        <begin position="578"/>
        <end position="611"/>
    </location>
</feature>
<dbReference type="EMBL" id="MUXN01000034">
    <property type="protein sequence ID" value="OOC00950.1"/>
    <property type="molecule type" value="Genomic_DNA"/>
</dbReference>
<dbReference type="SUPFAM" id="SSF52540">
    <property type="entry name" value="P-loop containing nucleoside triphosphate hydrolases"/>
    <property type="match status" value="1"/>
</dbReference>
<evidence type="ECO:0000256" key="1">
    <source>
        <dbReference type="ARBA" id="ARBA00022737"/>
    </source>
</evidence>
<dbReference type="OrthoDB" id="9814944at2"/>
<dbReference type="Pfam" id="PF13432">
    <property type="entry name" value="TPR_16"/>
    <property type="match status" value="5"/>
</dbReference>
<evidence type="ECO:0000256" key="2">
    <source>
        <dbReference type="ARBA" id="ARBA00022803"/>
    </source>
</evidence>
<evidence type="ECO:0000313" key="6">
    <source>
        <dbReference type="Proteomes" id="UP000014137"/>
    </source>
</evidence>
<dbReference type="PANTHER" id="PTHR44858">
    <property type="entry name" value="TETRATRICOPEPTIDE REPEAT PROTEIN 6"/>
    <property type="match status" value="1"/>
</dbReference>
<evidence type="ECO:0000313" key="5">
    <source>
        <dbReference type="EMBL" id="OOC00950.1"/>
    </source>
</evidence>
<dbReference type="SMART" id="SM00028">
    <property type="entry name" value="TPR"/>
    <property type="match status" value="12"/>
</dbReference>
<dbReference type="Gene3D" id="1.25.40.10">
    <property type="entry name" value="Tetratricopeptide repeat domain"/>
    <property type="match status" value="5"/>
</dbReference>
<dbReference type="AlphaFoldDB" id="M2NQB1"/>
<sequence length="1132" mass="125769">MSRPDGRSSIQDVTRARLGDGFVGRVGEREDFRVNLGLSGDDRRRRYLFSVHGLAGVGKSFLLDQLRGIAEETRAAVGFADDSQQDLPSTLVKLAKDLARGGNRMSRFEKRYEFYLKARERLHSDPQAPAAGRELLTKTVVKAGFELAKSLPGGGLAAEVIDPAAAAKQLEQLQSYLAAKFKRQADIRLLLDPAEELTKPFVEDLWRIPESRQIALFFDTFERTSPVLETWLLDLFGGRYGDLPQNLVLTTAGQFPLDEARWSRYAALLHEIELRPFTEQEARHLLAERGITDEQVIEVVLRLSDGLPVLVAMLARGNPAEAGSVGDRSGDAVDRFLHWVPEERLKDIASMAALPRMLDEDVVGILTGPEQAAEIFRWLRELPFTGRRELPVRYHPVVRGPMVRRERGRSSSEFSGRHRKLAEYYGDRAAGLGAKGTEIRSEAWGDEHWERLKLEQGYHLLCADPAEALPEALLNAANTMTTGVAAARAWARMMEQAGTDADAPAVLRWAKKLEECLSSGDGPRDVEVLDLLAGAAELDAVRLSTVVRRRAWAYDDRGEADAAERDYDRAVALNPADPFAWSDRGNLCHNAGEWERALEDLNRAIELDPGYAYSWRGRGSARAELGDLDGAMTDLDEAVRLQPGNAWAYTARAKVHEKRGDLRKAIAELDTAVRLDSDYPWAVHRRAVLLDQLAQPEEALAGFRAAAALRPKDAYYLGELARFLEKAGNQDEAGQMFDAAVAAEPDDSWALAARAAFHYRAERYRLAIDGFTAAIRLDPDYEWAVYMRGSVHLSADDHEAALADFDRAIELAPQDAENQLKRATVLRSLKRHDEARVALDRAIELEPGDAWAHAHRARTHGSSGDWTAALADIDVALEHEPDIAFFHSLRGAYLAELDRHEEARAELDVAVRSELDEGYAYYKRSRHRLLFGEYAGALADVDAARALGFGDVDCLAHRAEIHRQANEYDKAVQELREVVRQEPDSAYYGGCLGEALLFAGQFAEAVSVLRRSIAGADWVRNVLALAELKVGQNESAMAYFDQALGEAVTKAAARPHDWEARLGPVLYLLVLGRGQEAKRRLADVLADSPPREPRLDLLQDLKEIRELFPEYQASIDELVALVPEPVLNLPGA</sequence>
<feature type="repeat" description="TPR" evidence="3">
    <location>
        <begin position="748"/>
        <end position="781"/>
    </location>
</feature>
<keyword evidence="1" id="KW-0677">Repeat</keyword>
<dbReference type="InterPro" id="IPR011990">
    <property type="entry name" value="TPR-like_helical_dom_sf"/>
</dbReference>
<feature type="repeat" description="TPR" evidence="3">
    <location>
        <begin position="782"/>
        <end position="815"/>
    </location>
</feature>
<dbReference type="InterPro" id="IPR019734">
    <property type="entry name" value="TPR_rpt"/>
</dbReference>
<feature type="repeat" description="TPR" evidence="3">
    <location>
        <begin position="816"/>
        <end position="849"/>
    </location>
</feature>
<dbReference type="SUPFAM" id="SSF48452">
    <property type="entry name" value="TPR-like"/>
    <property type="match status" value="2"/>
</dbReference>
<dbReference type="Proteomes" id="UP000014137">
    <property type="component" value="Unassembled WGS sequence"/>
</dbReference>
<protein>
    <submittedName>
        <fullName evidence="4">Uncharacterized protein</fullName>
    </submittedName>
</protein>
<feature type="repeat" description="TPR" evidence="3">
    <location>
        <begin position="612"/>
        <end position="645"/>
    </location>
</feature>
<name>M2NQB1_9PSEU</name>
<evidence type="ECO:0000256" key="3">
    <source>
        <dbReference type="PROSITE-ProRule" id="PRU00339"/>
    </source>
</evidence>
<gene>
    <name evidence="5" type="ORF">B0293_40395</name>
    <name evidence="4" type="ORF">C791_5907</name>
</gene>
<keyword evidence="7" id="KW-1185">Reference proteome</keyword>
<comment type="caution">
    <text evidence="4">The sequence shown here is derived from an EMBL/GenBank/DDBJ whole genome shotgun (WGS) entry which is preliminary data.</text>
</comment>
<keyword evidence="2 3" id="KW-0802">TPR repeat</keyword>
<dbReference type="PATRIC" id="fig|1238180.3.peg.5822"/>
<proteinExistence type="predicted"/>
<dbReference type="PANTHER" id="PTHR44858:SF1">
    <property type="entry name" value="UDP-N-ACETYLGLUCOSAMINE--PEPTIDE N-ACETYLGLUCOSAMINYLTRANSFERASE SPINDLY-RELATED"/>
    <property type="match status" value="1"/>
</dbReference>
<dbReference type="RefSeq" id="WP_005163275.1">
    <property type="nucleotide sequence ID" value="NZ_ANMG01000058.1"/>
</dbReference>
<feature type="repeat" description="TPR" evidence="3">
    <location>
        <begin position="646"/>
        <end position="679"/>
    </location>
</feature>
<dbReference type="InterPro" id="IPR050498">
    <property type="entry name" value="Ycf3"/>
</dbReference>
<reference evidence="5 7" key="2">
    <citation type="submission" date="2017-02" db="EMBL/GenBank/DDBJ databases">
        <title>Amycolatopsis azurea DSM 43854 draft genome.</title>
        <authorList>
            <person name="Mayilraj S."/>
        </authorList>
    </citation>
    <scope>NUCLEOTIDE SEQUENCE [LARGE SCALE GENOMIC DNA]</scope>
    <source>
        <strain evidence="5 7">DSM 43854</strain>
    </source>
</reference>
<feature type="repeat" description="TPR" evidence="3">
    <location>
        <begin position="952"/>
        <end position="985"/>
    </location>
</feature>
<evidence type="ECO:0000313" key="4">
    <source>
        <dbReference type="EMBL" id="EMD24439.1"/>
    </source>
</evidence>
<dbReference type="InterPro" id="IPR027417">
    <property type="entry name" value="P-loop_NTPase"/>
</dbReference>
<accession>M2NQB1</accession>
<dbReference type="Proteomes" id="UP000188551">
    <property type="component" value="Unassembled WGS sequence"/>
</dbReference>
<dbReference type="EMBL" id="ANMG01000058">
    <property type="protein sequence ID" value="EMD24439.1"/>
    <property type="molecule type" value="Genomic_DNA"/>
</dbReference>
<organism evidence="4 6">
    <name type="scientific">Amycolatopsis azurea DSM 43854</name>
    <dbReference type="NCBI Taxonomy" id="1238180"/>
    <lineage>
        <taxon>Bacteria</taxon>
        <taxon>Bacillati</taxon>
        <taxon>Actinomycetota</taxon>
        <taxon>Actinomycetes</taxon>
        <taxon>Pseudonocardiales</taxon>
        <taxon>Pseudonocardiaceae</taxon>
        <taxon>Amycolatopsis</taxon>
    </lineage>
</organism>
<feature type="repeat" description="TPR" evidence="3">
    <location>
        <begin position="544"/>
        <end position="577"/>
    </location>
</feature>
<evidence type="ECO:0000313" key="7">
    <source>
        <dbReference type="Proteomes" id="UP000188551"/>
    </source>
</evidence>